<comment type="caution">
    <text evidence="2">The sequence shown here is derived from an EMBL/GenBank/DDBJ whole genome shotgun (WGS) entry which is preliminary data.</text>
</comment>
<dbReference type="InterPro" id="IPR002937">
    <property type="entry name" value="Amino_oxidase"/>
</dbReference>
<dbReference type="GO" id="GO:0016491">
    <property type="term" value="F:oxidoreductase activity"/>
    <property type="evidence" value="ECO:0007669"/>
    <property type="project" value="InterPro"/>
</dbReference>
<evidence type="ECO:0000313" key="2">
    <source>
        <dbReference type="EMBL" id="MBE9030280.1"/>
    </source>
</evidence>
<dbReference type="SUPFAM" id="SSF51905">
    <property type="entry name" value="FAD/NAD(P)-binding domain"/>
    <property type="match status" value="1"/>
</dbReference>
<dbReference type="PANTHER" id="PTHR42923">
    <property type="entry name" value="PROTOPORPHYRINOGEN OXIDASE"/>
    <property type="match status" value="1"/>
</dbReference>
<accession>A0A928VPL2</accession>
<dbReference type="Pfam" id="PF01593">
    <property type="entry name" value="Amino_oxidase"/>
    <property type="match status" value="1"/>
</dbReference>
<dbReference type="NCBIfam" id="NF005560">
    <property type="entry name" value="PRK07233.1"/>
    <property type="match status" value="1"/>
</dbReference>
<feature type="domain" description="Amine oxidase" evidence="1">
    <location>
        <begin position="12"/>
        <end position="401"/>
    </location>
</feature>
<evidence type="ECO:0000259" key="1">
    <source>
        <dbReference type="Pfam" id="PF01593"/>
    </source>
</evidence>
<dbReference type="PRINTS" id="PR00419">
    <property type="entry name" value="ADXRDTASE"/>
</dbReference>
<dbReference type="InterPro" id="IPR036188">
    <property type="entry name" value="FAD/NAD-bd_sf"/>
</dbReference>
<evidence type="ECO:0000313" key="3">
    <source>
        <dbReference type="Proteomes" id="UP000625316"/>
    </source>
</evidence>
<dbReference type="AlphaFoldDB" id="A0A928VPL2"/>
<gene>
    <name evidence="2" type="ORF">IQ266_11110</name>
</gene>
<proteinExistence type="predicted"/>
<organism evidence="2 3">
    <name type="scientific">Romeriopsis navalis LEGE 11480</name>
    <dbReference type="NCBI Taxonomy" id="2777977"/>
    <lineage>
        <taxon>Bacteria</taxon>
        <taxon>Bacillati</taxon>
        <taxon>Cyanobacteriota</taxon>
        <taxon>Cyanophyceae</taxon>
        <taxon>Leptolyngbyales</taxon>
        <taxon>Leptolyngbyaceae</taxon>
        <taxon>Romeriopsis</taxon>
        <taxon>Romeriopsis navalis</taxon>
    </lineage>
</organism>
<dbReference type="PANTHER" id="PTHR42923:SF46">
    <property type="entry name" value="AMINE OXIDASE"/>
    <property type="match status" value="1"/>
</dbReference>
<dbReference type="RefSeq" id="WP_264325105.1">
    <property type="nucleotide sequence ID" value="NZ_JADEXQ010000032.1"/>
</dbReference>
<dbReference type="EMBL" id="JADEXQ010000032">
    <property type="protein sequence ID" value="MBE9030280.1"/>
    <property type="molecule type" value="Genomic_DNA"/>
</dbReference>
<dbReference type="InterPro" id="IPR050464">
    <property type="entry name" value="Zeta_carotene_desat/Oxidored"/>
</dbReference>
<name>A0A928VPL2_9CYAN</name>
<sequence>MTLSIGIIGGGIAGLASAYRLASQGHQVTLFESSHELGGLGTFFDYNGHQVDRFYHCIMPSDDYLLQLIRDLGLEDQLYWRHTTMGMVNREQHYPFNTALDLLRYQPLAFLQRLRLGVMTLLLRYLGNDEKLDYTPIGAWLARLFGPKLWKTFWQPMFAAKFGDSAGELPALYIKKRMGRESNVGPRGYLKGGLHNFIQTIAQKITAAGGQIRLETGVKRLAQSGAMVSLVTQDGQQFEFDRVISTVPINILTQIAQDIDGVEWLPELTYQGVVNMMVFLDRPVDGYYWTPILQSETGFDGLVESSALIDPAHYNGCHAAYVMKYTHRDSELYRRDADEIADEWLAQLLRVYASRGITAANVVDRFVFKAPFVEPIYPLGYTKRKPQIQLGHSNVYLAASAQVYPYITSWNSSVRIADECLESLSESV</sequence>
<dbReference type="Gene3D" id="3.50.50.60">
    <property type="entry name" value="FAD/NAD(P)-binding domain"/>
    <property type="match status" value="1"/>
</dbReference>
<protein>
    <submittedName>
        <fullName evidence="2">FAD-dependent oxidoreductase</fullName>
    </submittedName>
</protein>
<reference evidence="2" key="1">
    <citation type="submission" date="2020-10" db="EMBL/GenBank/DDBJ databases">
        <authorList>
            <person name="Castelo-Branco R."/>
            <person name="Eusebio N."/>
            <person name="Adriana R."/>
            <person name="Vieira A."/>
            <person name="Brugerolle De Fraissinette N."/>
            <person name="Rezende De Castro R."/>
            <person name="Schneider M.P."/>
            <person name="Vasconcelos V."/>
            <person name="Leao P.N."/>
        </authorList>
    </citation>
    <scope>NUCLEOTIDE SEQUENCE</scope>
    <source>
        <strain evidence="2">LEGE 11480</strain>
    </source>
</reference>
<keyword evidence="3" id="KW-1185">Reference proteome</keyword>
<dbReference type="Proteomes" id="UP000625316">
    <property type="component" value="Unassembled WGS sequence"/>
</dbReference>